<feature type="region of interest" description="Disordered" evidence="1">
    <location>
        <begin position="56"/>
        <end position="122"/>
    </location>
</feature>
<feature type="compositionally biased region" description="Basic and acidic residues" evidence="1">
    <location>
        <begin position="75"/>
        <end position="86"/>
    </location>
</feature>
<accession>A0A6J4S807</accession>
<protein>
    <submittedName>
        <fullName evidence="2">Uncharacterized protein</fullName>
    </submittedName>
</protein>
<sequence>ANHRATRLPRRALAGPGARPHLLPRRPGHAARRPRRLRAVGRRHLLRHLAARADGHALRRAEGQPVAPALRRRGRDADGARGEGRAVLRRHVRHGRLPHGDLHGPGRQRAHAPPAVRAHRRL</sequence>
<feature type="non-terminal residue" evidence="2">
    <location>
        <position position="122"/>
    </location>
</feature>
<organism evidence="2">
    <name type="scientific">uncultured Solirubrobacteraceae bacterium</name>
    <dbReference type="NCBI Taxonomy" id="1162706"/>
    <lineage>
        <taxon>Bacteria</taxon>
        <taxon>Bacillati</taxon>
        <taxon>Actinomycetota</taxon>
        <taxon>Thermoleophilia</taxon>
        <taxon>Solirubrobacterales</taxon>
        <taxon>Solirubrobacteraceae</taxon>
        <taxon>environmental samples</taxon>
    </lineage>
</organism>
<evidence type="ECO:0000256" key="1">
    <source>
        <dbReference type="SAM" id="MobiDB-lite"/>
    </source>
</evidence>
<dbReference type="EMBL" id="CADCVS010000202">
    <property type="protein sequence ID" value="CAA9492257.1"/>
    <property type="molecule type" value="Genomic_DNA"/>
</dbReference>
<name>A0A6J4S807_9ACTN</name>
<proteinExistence type="predicted"/>
<feature type="compositionally biased region" description="Basic residues" evidence="1">
    <location>
        <begin position="1"/>
        <end position="10"/>
    </location>
</feature>
<feature type="region of interest" description="Disordered" evidence="1">
    <location>
        <begin position="1"/>
        <end position="36"/>
    </location>
</feature>
<feature type="non-terminal residue" evidence="2">
    <location>
        <position position="1"/>
    </location>
</feature>
<feature type="compositionally biased region" description="Basic residues" evidence="1">
    <location>
        <begin position="87"/>
        <end position="97"/>
    </location>
</feature>
<dbReference type="AlphaFoldDB" id="A0A6J4S807"/>
<feature type="compositionally biased region" description="Basic residues" evidence="1">
    <location>
        <begin position="22"/>
        <end position="36"/>
    </location>
</feature>
<reference evidence="2" key="1">
    <citation type="submission" date="2020-02" db="EMBL/GenBank/DDBJ databases">
        <authorList>
            <person name="Meier V. D."/>
        </authorList>
    </citation>
    <scope>NUCLEOTIDE SEQUENCE</scope>
    <source>
        <strain evidence="2">AVDCRST_MAG30</strain>
    </source>
</reference>
<evidence type="ECO:0000313" key="2">
    <source>
        <dbReference type="EMBL" id="CAA9492257.1"/>
    </source>
</evidence>
<gene>
    <name evidence="2" type="ORF">AVDCRST_MAG30-1408</name>
</gene>